<dbReference type="Proteomes" id="UP000076078">
    <property type="component" value="Unassembled WGS sequence"/>
</dbReference>
<dbReference type="SMART" id="SM00088">
    <property type="entry name" value="PINT"/>
    <property type="match status" value="1"/>
</dbReference>
<gene>
    <name evidence="5" type="ORF">DLAC_00746</name>
</gene>
<protein>
    <submittedName>
        <fullName evidence="5">Proteasome component region PCI domain-containing protein</fullName>
    </submittedName>
</protein>
<dbReference type="FunCoup" id="A0A152A6X6">
    <property type="interactions" value="725"/>
</dbReference>
<dbReference type="PROSITE" id="PS50250">
    <property type="entry name" value="PCI"/>
    <property type="match status" value="1"/>
</dbReference>
<evidence type="ECO:0000313" key="5">
    <source>
        <dbReference type="EMBL" id="KYR01956.1"/>
    </source>
</evidence>
<dbReference type="AlphaFoldDB" id="A0A152A6X6"/>
<keyword evidence="2" id="KW-0736">Signalosome</keyword>
<dbReference type="GO" id="GO:0008180">
    <property type="term" value="C:COP9 signalosome"/>
    <property type="evidence" value="ECO:0007669"/>
    <property type="project" value="UniProtKB-KW"/>
</dbReference>
<dbReference type="STRING" id="361077.A0A152A6X6"/>
<feature type="domain" description="PCI" evidence="4">
    <location>
        <begin position="1"/>
        <end position="160"/>
    </location>
</feature>
<reference evidence="5 6" key="1">
    <citation type="submission" date="2015-12" db="EMBL/GenBank/DDBJ databases">
        <title>Dictyostelia acquired genes for synthesis and detection of signals that induce cell-type specialization by lateral gene transfer from prokaryotes.</title>
        <authorList>
            <person name="Gloeckner G."/>
            <person name="Schaap P."/>
        </authorList>
    </citation>
    <scope>NUCLEOTIDE SEQUENCE [LARGE SCALE GENOMIC DNA]</scope>
    <source>
        <strain evidence="5 6">TK</strain>
    </source>
</reference>
<dbReference type="GO" id="GO:0000502">
    <property type="term" value="C:proteasome complex"/>
    <property type="evidence" value="ECO:0007669"/>
    <property type="project" value="UniProtKB-KW"/>
</dbReference>
<dbReference type="InterPro" id="IPR045237">
    <property type="entry name" value="COPS7/eIF3m"/>
</dbReference>
<comment type="similarity">
    <text evidence="1">Belongs to the CSN7/EIF3M family. CSN7 subfamily.</text>
</comment>
<dbReference type="InParanoid" id="A0A152A6X6"/>
<dbReference type="PANTHER" id="PTHR15350:SF5">
    <property type="entry name" value="COP9 SIGNALOSOME COMPLEX SUBUNIT 7"/>
    <property type="match status" value="1"/>
</dbReference>
<evidence type="ECO:0000256" key="3">
    <source>
        <dbReference type="SAM" id="MobiDB-lite"/>
    </source>
</evidence>
<name>A0A152A6X6_TIELA</name>
<comment type="caution">
    <text evidence="5">The sequence shown here is derived from an EMBL/GenBank/DDBJ whole genome shotgun (WGS) entry which is preliminary data.</text>
</comment>
<organism evidence="5 6">
    <name type="scientific">Tieghemostelium lacteum</name>
    <name type="common">Slime mold</name>
    <name type="synonym">Dictyostelium lacteum</name>
    <dbReference type="NCBI Taxonomy" id="361077"/>
    <lineage>
        <taxon>Eukaryota</taxon>
        <taxon>Amoebozoa</taxon>
        <taxon>Evosea</taxon>
        <taxon>Eumycetozoa</taxon>
        <taxon>Dictyostelia</taxon>
        <taxon>Dictyosteliales</taxon>
        <taxon>Raperosteliaceae</taxon>
        <taxon>Tieghemostelium</taxon>
    </lineage>
</organism>
<dbReference type="EMBL" id="LODT01000004">
    <property type="protein sequence ID" value="KYR01956.1"/>
    <property type="molecule type" value="Genomic_DNA"/>
</dbReference>
<keyword evidence="5" id="KW-0647">Proteasome</keyword>
<accession>A0A152A6X6</accession>
<dbReference type="PANTHER" id="PTHR15350">
    <property type="entry name" value="COP9 SIGNALOSOME COMPLEX SUBUNIT 7/DENDRITIC CELL PROTEIN GA17"/>
    <property type="match status" value="1"/>
</dbReference>
<evidence type="ECO:0000256" key="1">
    <source>
        <dbReference type="ARBA" id="ARBA00008482"/>
    </source>
</evidence>
<evidence type="ECO:0000256" key="2">
    <source>
        <dbReference type="ARBA" id="ARBA00022790"/>
    </source>
</evidence>
<sequence>MAQTDNLTEGTDLKQFIVLAKSSKGKACVAVIEKALAHPTVYVFSELLDMPNVQQLQQSEFKSYYDLLQIFTYGSYQNYKSNKDNLPSLSPLMITKLRQLTIVQLSSTLKVIPYSLLLEQLEIQNVRELEDLIIDSIYQNIIKGKLDQKNKHLEIHFAIGRDVPVESLDGMLATLEGWLQTSDKLLKEVHHLIGYTDKVHDQNRKSKEEFDKRVENAKQHVKPDQEMGNFLGMGIGGFDSMEYATEDHRNRKTKGKGKDMFKRP</sequence>
<evidence type="ECO:0000259" key="4">
    <source>
        <dbReference type="PROSITE" id="PS50250"/>
    </source>
</evidence>
<proteinExistence type="inferred from homology"/>
<dbReference type="Pfam" id="PF01399">
    <property type="entry name" value="PCI"/>
    <property type="match status" value="1"/>
</dbReference>
<evidence type="ECO:0000313" key="6">
    <source>
        <dbReference type="Proteomes" id="UP000076078"/>
    </source>
</evidence>
<feature type="region of interest" description="Disordered" evidence="3">
    <location>
        <begin position="244"/>
        <end position="264"/>
    </location>
</feature>
<dbReference type="InterPro" id="IPR000717">
    <property type="entry name" value="PCI_dom"/>
</dbReference>
<keyword evidence="6" id="KW-1185">Reference proteome</keyword>
<dbReference type="OrthoDB" id="10265275at2759"/>
<dbReference type="Pfam" id="PF22061">
    <property type="entry name" value="CSN7_HB_subdom"/>
    <property type="match status" value="1"/>
</dbReference>
<dbReference type="OMA" id="GTYKQFR"/>